<comment type="caution">
    <text evidence="2">The sequence shown here is derived from an EMBL/GenBank/DDBJ whole genome shotgun (WGS) entry which is preliminary data.</text>
</comment>
<organism evidence="2 4">
    <name type="scientific">Morella rubra</name>
    <name type="common">Chinese bayberry</name>
    <dbReference type="NCBI Taxonomy" id="262757"/>
    <lineage>
        <taxon>Eukaryota</taxon>
        <taxon>Viridiplantae</taxon>
        <taxon>Streptophyta</taxon>
        <taxon>Embryophyta</taxon>
        <taxon>Tracheophyta</taxon>
        <taxon>Spermatophyta</taxon>
        <taxon>Magnoliopsida</taxon>
        <taxon>eudicotyledons</taxon>
        <taxon>Gunneridae</taxon>
        <taxon>Pentapetalae</taxon>
        <taxon>rosids</taxon>
        <taxon>fabids</taxon>
        <taxon>Fagales</taxon>
        <taxon>Myricaceae</taxon>
        <taxon>Morella</taxon>
    </lineage>
</organism>
<dbReference type="Proteomes" id="UP000516437">
    <property type="component" value="Chromosome 7"/>
</dbReference>
<evidence type="ECO:0008006" key="5">
    <source>
        <dbReference type="Google" id="ProtNLM"/>
    </source>
</evidence>
<gene>
    <name evidence="3" type="ORF">CJ030_MR7G015299</name>
    <name evidence="2" type="ORF">CJ030_MR7G015310</name>
</gene>
<dbReference type="InterPro" id="IPR040420">
    <property type="entry name" value="At1g76660-like"/>
</dbReference>
<sequence>MRSVDNSSVETINAAATAIVSAETRVQPTTVPVNISPRNWLDLSMCPTALCIHGLDPECKRRWGSCWSLYSCFGSHKNSKRISHAVLVPEPAISGAGAAPAPANDNPAPSTAIVLPFIAPPSSPASFLQSDPPSATQSPAGLLSLTSLSVNAYSLGGTAAIFSIGPYAYETQLVSPPVFSTFTTEPSTAPFTPPPESVQLTTPSSPEVPFAQLLTSSLDRTRRNSGTNLKFALSHYEFQPYQQYPGSPGGHLISPGSVISNSGTSTPFPDKHPILEFHVREAPKILGFEHFSARKWGSRLGSGSLTPDGTGLGSRLGSGSLTPDGMAMGSRLNSGSLTPEGAGLGSRVGSGSLTPDTLGPASRDSCLLENQISEVASLSNSGNGCQNSGTVVDHRVSFELTGEDIARCLANKSVASIRKVPEASQEILAEEPNDRRGTIRETKNCFEMSVGEICNEMTEKGSEEGEEQSYRKQRSISLGSIKEFNFDNTKRELSDKATIDSQWWATEKSMEKEARPGNDWAFFPMLQPEVS</sequence>
<accession>A0A6A1UYX7</accession>
<name>A0A6A1UYX7_9ROSI</name>
<dbReference type="AlphaFoldDB" id="A0A6A1UYX7"/>
<feature type="region of interest" description="Disordered" evidence="1">
    <location>
        <begin position="299"/>
        <end position="362"/>
    </location>
</feature>
<reference evidence="2" key="3">
    <citation type="submission" date="2019-09" db="EMBL/GenBank/DDBJ databases">
        <authorList>
            <person name="Gao Z."/>
        </authorList>
    </citation>
    <scope>NUCLEOTIDE SEQUENCE</scope>
    <source>
        <tissue evidence="2">Leaves</tissue>
    </source>
</reference>
<dbReference type="EMBL" id="RXIC02000025">
    <property type="protein sequence ID" value="KAB1204857.1"/>
    <property type="molecule type" value="Genomic_DNA"/>
</dbReference>
<keyword evidence="4" id="KW-1185">Reference proteome</keyword>
<dbReference type="PANTHER" id="PTHR31798">
    <property type="entry name" value="HYDROXYPROLINE-RICH GLYCOPROTEIN-LIKE"/>
    <property type="match status" value="1"/>
</dbReference>
<feature type="region of interest" description="Disordered" evidence="1">
    <location>
        <begin position="185"/>
        <end position="205"/>
    </location>
</feature>
<protein>
    <recommendedName>
        <fullName evidence="5">Hydroxyproline-rich glycoprotein family protein</fullName>
    </recommendedName>
</protein>
<evidence type="ECO:0000313" key="2">
    <source>
        <dbReference type="EMBL" id="KAB1204857.1"/>
    </source>
</evidence>
<feature type="region of interest" description="Disordered" evidence="1">
    <location>
        <begin position="511"/>
        <end position="531"/>
    </location>
</feature>
<dbReference type="PANTHER" id="PTHR31798:SF10">
    <property type="entry name" value="OS02G0822000 PROTEIN"/>
    <property type="match status" value="1"/>
</dbReference>
<reference evidence="2" key="1">
    <citation type="submission" date="2018-07" db="EMBL/GenBank/DDBJ databases">
        <authorList>
            <person name="Gao Z.-S."/>
            <person name="Jia H.-M."/>
            <person name="Jia H.-J."/>
            <person name="Cai Q.-L."/>
            <person name="Wang Y."/>
            <person name="Zhao H.-B."/>
        </authorList>
    </citation>
    <scope>NUCLEOTIDE SEQUENCE</scope>
    <source>
        <tissue evidence="2">Leaves</tissue>
    </source>
</reference>
<evidence type="ECO:0000256" key="1">
    <source>
        <dbReference type="SAM" id="MobiDB-lite"/>
    </source>
</evidence>
<proteinExistence type="predicted"/>
<reference evidence="2 4" key="2">
    <citation type="journal article" date="2019" name="Plant Biotechnol. J.">
        <title>The red bayberry genome and genetic basis of sex determination.</title>
        <authorList>
            <person name="Jia H.M."/>
            <person name="Jia H.J."/>
            <person name="Cai Q.L."/>
            <person name="Wang Y."/>
            <person name="Zhao H.B."/>
            <person name="Yang W.F."/>
            <person name="Wang G.Y."/>
            <person name="Li Y.H."/>
            <person name="Zhan D.L."/>
            <person name="Shen Y.T."/>
            <person name="Niu Q.F."/>
            <person name="Chang L."/>
            <person name="Qiu J."/>
            <person name="Zhao L."/>
            <person name="Xie H.B."/>
            <person name="Fu W.Y."/>
            <person name="Jin J."/>
            <person name="Li X.W."/>
            <person name="Jiao Y."/>
            <person name="Zhou C.C."/>
            <person name="Tu T."/>
            <person name="Chai C.Y."/>
            <person name="Gao J.L."/>
            <person name="Fan L.J."/>
            <person name="van de Weg E."/>
            <person name="Wang J.Y."/>
            <person name="Gao Z.S."/>
        </authorList>
    </citation>
    <scope>NUCLEOTIDE SEQUENCE [LARGE SCALE GENOMIC DNA]</scope>
    <source>
        <tissue evidence="2">Leaves</tissue>
    </source>
</reference>
<evidence type="ECO:0000313" key="4">
    <source>
        <dbReference type="Proteomes" id="UP000516437"/>
    </source>
</evidence>
<dbReference type="OrthoDB" id="1927968at2759"/>
<dbReference type="EMBL" id="RXIC02000025">
    <property type="protein sequence ID" value="KAB1204867.1"/>
    <property type="molecule type" value="Genomic_DNA"/>
</dbReference>
<evidence type="ECO:0000313" key="3">
    <source>
        <dbReference type="EMBL" id="KAB1204867.1"/>
    </source>
</evidence>